<gene>
    <name evidence="2" type="ORF">C5167_006562</name>
</gene>
<protein>
    <submittedName>
        <fullName evidence="2">Uncharacterized protein</fullName>
    </submittedName>
</protein>
<feature type="compositionally biased region" description="Polar residues" evidence="1">
    <location>
        <begin position="1"/>
        <end position="23"/>
    </location>
</feature>
<reference evidence="2 3" key="1">
    <citation type="journal article" date="2018" name="Science">
        <title>The opium poppy genome and morphinan production.</title>
        <authorList>
            <person name="Guo L."/>
            <person name="Winzer T."/>
            <person name="Yang X."/>
            <person name="Li Y."/>
            <person name="Ning Z."/>
            <person name="He Z."/>
            <person name="Teodor R."/>
            <person name="Lu Y."/>
            <person name="Bowser T.A."/>
            <person name="Graham I.A."/>
            <person name="Ye K."/>
        </authorList>
    </citation>
    <scope>NUCLEOTIDE SEQUENCE [LARGE SCALE GENOMIC DNA]</scope>
    <source>
        <strain evidence="3">cv. HN1</strain>
        <tissue evidence="2">Leaves</tissue>
    </source>
</reference>
<dbReference type="Proteomes" id="UP000316621">
    <property type="component" value="Chromosome 4"/>
</dbReference>
<evidence type="ECO:0000313" key="2">
    <source>
        <dbReference type="EMBL" id="RZC59259.1"/>
    </source>
</evidence>
<proteinExistence type="predicted"/>
<feature type="region of interest" description="Disordered" evidence="1">
    <location>
        <begin position="1"/>
        <end position="30"/>
    </location>
</feature>
<dbReference type="Gramene" id="RZC59259">
    <property type="protein sequence ID" value="RZC59259"/>
    <property type="gene ID" value="C5167_006562"/>
</dbReference>
<accession>A0A4Y7JHM7</accession>
<name>A0A4Y7JHM7_PAPSO</name>
<keyword evidence="3" id="KW-1185">Reference proteome</keyword>
<evidence type="ECO:0000256" key="1">
    <source>
        <dbReference type="SAM" id="MobiDB-lite"/>
    </source>
</evidence>
<organism evidence="2 3">
    <name type="scientific">Papaver somniferum</name>
    <name type="common">Opium poppy</name>
    <dbReference type="NCBI Taxonomy" id="3469"/>
    <lineage>
        <taxon>Eukaryota</taxon>
        <taxon>Viridiplantae</taxon>
        <taxon>Streptophyta</taxon>
        <taxon>Embryophyta</taxon>
        <taxon>Tracheophyta</taxon>
        <taxon>Spermatophyta</taxon>
        <taxon>Magnoliopsida</taxon>
        <taxon>Ranunculales</taxon>
        <taxon>Papaveraceae</taxon>
        <taxon>Papaveroideae</taxon>
        <taxon>Papaver</taxon>
    </lineage>
</organism>
<sequence length="83" mass="9111">MLAYTTRSVHTTINSSGWSSDPSSIHHHNLQPSPTLHMFAATPTRNNGSALESCEKKEGKCELNSLLGDIGRLRNSSTEAPWF</sequence>
<dbReference type="AlphaFoldDB" id="A0A4Y7JHM7"/>
<evidence type="ECO:0000313" key="3">
    <source>
        <dbReference type="Proteomes" id="UP000316621"/>
    </source>
</evidence>
<dbReference type="EMBL" id="CM010718">
    <property type="protein sequence ID" value="RZC59259.1"/>
    <property type="molecule type" value="Genomic_DNA"/>
</dbReference>